<dbReference type="EMBL" id="GL870877">
    <property type="protein sequence ID" value="EIJ88880.1"/>
    <property type="molecule type" value="Genomic_DNA"/>
</dbReference>
<accession>I3EI33</accession>
<dbReference type="Gene3D" id="2.30.30.100">
    <property type="match status" value="1"/>
</dbReference>
<dbReference type="Proteomes" id="UP000002872">
    <property type="component" value="Unassembled WGS sequence"/>
</dbReference>
<dbReference type="InParanoid" id="I3EI33"/>
<evidence type="ECO:0000313" key="2">
    <source>
        <dbReference type="EMBL" id="EIJ88880.1"/>
    </source>
</evidence>
<dbReference type="SUPFAM" id="SSF50182">
    <property type="entry name" value="Sm-like ribonucleoproteins"/>
    <property type="match status" value="1"/>
</dbReference>
<proteinExistence type="predicted"/>
<gene>
    <name evidence="2" type="ORF">NEQG_00699</name>
</gene>
<dbReference type="InterPro" id="IPR001163">
    <property type="entry name" value="Sm_dom_euk/arc"/>
</dbReference>
<dbReference type="InterPro" id="IPR010920">
    <property type="entry name" value="LSM_dom_sf"/>
</dbReference>
<protein>
    <recommendedName>
        <fullName evidence="1">Sm domain-containing protein</fullName>
    </recommendedName>
</protein>
<dbReference type="OMA" id="ISKCMIN"/>
<evidence type="ECO:0000259" key="1">
    <source>
        <dbReference type="SMART" id="SM00651"/>
    </source>
</evidence>
<organism evidence="2 3">
    <name type="scientific">Nematocida parisii (strain ERTm3)</name>
    <name type="common">Nematode killer fungus</name>
    <dbReference type="NCBI Taxonomy" id="935791"/>
    <lineage>
        <taxon>Eukaryota</taxon>
        <taxon>Fungi</taxon>
        <taxon>Fungi incertae sedis</taxon>
        <taxon>Microsporidia</taxon>
        <taxon>Nematocida</taxon>
    </lineage>
</organism>
<reference evidence="2" key="1">
    <citation type="submission" date="2011-01" db="EMBL/GenBank/DDBJ databases">
        <title>The Genome Sequence of Nematocida parisii strain ERTm3.</title>
        <authorList>
            <consortium name="The Broad Institute Genome Sequencing Platform"/>
            <consortium name="The Broad Institute Genome Sequencing Center for Infectious Disease"/>
            <person name="Cuomo C."/>
            <person name="Troemel E."/>
            <person name="Young S.K."/>
            <person name="Zeng Q."/>
            <person name="Gargeya S."/>
            <person name="Fitzgerald M."/>
            <person name="Haas B."/>
            <person name="Abouelleil A."/>
            <person name="Alvarado L."/>
            <person name="Arachchi H.M."/>
            <person name="Berlin A."/>
            <person name="Chapman S.B."/>
            <person name="Gearin G."/>
            <person name="Goldberg J."/>
            <person name="Griggs A."/>
            <person name="Gujja S."/>
            <person name="Hansen M."/>
            <person name="Heiman D."/>
            <person name="Howarth C."/>
            <person name="Larimer J."/>
            <person name="Lui A."/>
            <person name="MacDonald P.J.P."/>
            <person name="McCowen C."/>
            <person name="Montmayeur A."/>
            <person name="Murphy C."/>
            <person name="Neiman D."/>
            <person name="Pearson M."/>
            <person name="Priest M."/>
            <person name="Roberts A."/>
            <person name="Saif S."/>
            <person name="Shea T."/>
            <person name="Sisk P."/>
            <person name="Stolte C."/>
            <person name="Sykes S."/>
            <person name="Wortman J."/>
            <person name="Nusbaum C."/>
            <person name="Birren B."/>
        </authorList>
    </citation>
    <scope>NUCLEOTIDE SEQUENCE</scope>
    <source>
        <strain evidence="2">ERTm3</strain>
    </source>
</reference>
<sequence>MNINILGSFLPGLLNEKVAVKIATGKVYTGILEGFDSRMNILISKCMINNCSNRVLIRCSSIVSVSNESVH</sequence>
<evidence type="ECO:0000313" key="3">
    <source>
        <dbReference type="Proteomes" id="UP000002872"/>
    </source>
</evidence>
<dbReference type="Pfam" id="PF01423">
    <property type="entry name" value="LSM"/>
    <property type="match status" value="1"/>
</dbReference>
<dbReference type="OrthoDB" id="268799at2759"/>
<keyword evidence="3" id="KW-1185">Reference proteome</keyword>
<feature type="domain" description="Sm" evidence="1">
    <location>
        <begin position="8"/>
        <end position="67"/>
    </location>
</feature>
<dbReference type="GO" id="GO:0032991">
    <property type="term" value="C:protein-containing complex"/>
    <property type="evidence" value="ECO:0007669"/>
    <property type="project" value="UniProtKB-ARBA"/>
</dbReference>
<dbReference type="SMART" id="SM00651">
    <property type="entry name" value="Sm"/>
    <property type="match status" value="1"/>
</dbReference>
<dbReference type="AlphaFoldDB" id="I3EI33"/>
<dbReference type="HOGENOM" id="CLU_2740623_0_0_1"/>
<dbReference type="VEuPathDB" id="MicrosporidiaDB:NEQG_00699"/>
<name>I3EI33_NEMP3</name>